<comment type="similarity">
    <text evidence="8">Belongs to the membrane-bound acyltransferase family. Porcupine subfamily.</text>
</comment>
<dbReference type="VEuPathDB" id="VectorBase:MDOMA2_006797"/>
<evidence type="ECO:0000256" key="3">
    <source>
        <dbReference type="ARBA" id="ARBA00022687"/>
    </source>
</evidence>
<dbReference type="eggNOG" id="KOG4312">
    <property type="taxonomic scope" value="Eukaryota"/>
</dbReference>
<dbReference type="AlphaFoldDB" id="A0A1I8M3E3"/>
<feature type="transmembrane region" description="Helical" evidence="12">
    <location>
        <begin position="216"/>
        <end position="237"/>
    </location>
</feature>
<dbReference type="InterPro" id="IPR004299">
    <property type="entry name" value="MBOAT_fam"/>
</dbReference>
<dbReference type="STRING" id="7370.A0A1I8M3E3"/>
<dbReference type="GO" id="GO:0016020">
    <property type="term" value="C:membrane"/>
    <property type="evidence" value="ECO:0007669"/>
    <property type="project" value="UniProtKB-SubCell"/>
</dbReference>
<evidence type="ECO:0000313" key="13">
    <source>
        <dbReference type="EnsemblMetazoa" id="MDOA000842-PA"/>
    </source>
</evidence>
<keyword evidence="6 12" id="KW-0472">Membrane</keyword>
<dbReference type="EnsemblMetazoa" id="MDOA000842-RA">
    <property type="protein sequence ID" value="MDOA000842-PA"/>
    <property type="gene ID" value="MDOA000842"/>
</dbReference>
<evidence type="ECO:0000256" key="5">
    <source>
        <dbReference type="ARBA" id="ARBA00022989"/>
    </source>
</evidence>
<feature type="transmembrane region" description="Helical" evidence="12">
    <location>
        <begin position="330"/>
        <end position="361"/>
    </location>
</feature>
<evidence type="ECO:0000256" key="9">
    <source>
        <dbReference type="ARBA" id="ARBA00038867"/>
    </source>
</evidence>
<reference evidence="13" key="1">
    <citation type="submission" date="2020-05" db="UniProtKB">
        <authorList>
            <consortium name="EnsemblMetazoa"/>
        </authorList>
    </citation>
    <scope>IDENTIFICATION</scope>
    <source>
        <strain evidence="13">Aabys</strain>
    </source>
</reference>
<keyword evidence="7" id="KW-0012">Acyltransferase</keyword>
<keyword evidence="3" id="KW-0879">Wnt signaling pathway</keyword>
<dbReference type="RefSeq" id="XP_005182843.1">
    <property type="nucleotide sequence ID" value="XM_005182786.3"/>
</dbReference>
<feature type="transmembrane region" description="Helical" evidence="12">
    <location>
        <begin position="97"/>
        <end position="115"/>
    </location>
</feature>
<organism evidence="13">
    <name type="scientific">Musca domestica</name>
    <name type="common">House fly</name>
    <dbReference type="NCBI Taxonomy" id="7370"/>
    <lineage>
        <taxon>Eukaryota</taxon>
        <taxon>Metazoa</taxon>
        <taxon>Ecdysozoa</taxon>
        <taxon>Arthropoda</taxon>
        <taxon>Hexapoda</taxon>
        <taxon>Insecta</taxon>
        <taxon>Pterygota</taxon>
        <taxon>Neoptera</taxon>
        <taxon>Endopterygota</taxon>
        <taxon>Diptera</taxon>
        <taxon>Brachycera</taxon>
        <taxon>Muscomorpha</taxon>
        <taxon>Muscoidea</taxon>
        <taxon>Muscidae</taxon>
        <taxon>Musca</taxon>
    </lineage>
</organism>
<dbReference type="Proteomes" id="UP001652621">
    <property type="component" value="Unplaced"/>
</dbReference>
<dbReference type="VEuPathDB" id="VectorBase:MDOA000842"/>
<dbReference type="OrthoDB" id="5968863at2759"/>
<dbReference type="KEGG" id="mde:101890144"/>
<evidence type="ECO:0000256" key="4">
    <source>
        <dbReference type="ARBA" id="ARBA00022692"/>
    </source>
</evidence>
<dbReference type="PANTHER" id="PTHR13906:SF12">
    <property type="entry name" value="PROTEIN-SERINE O-PALMITOLEOYLTRANSFERASE PORCUPINE"/>
    <property type="match status" value="1"/>
</dbReference>
<evidence type="ECO:0000256" key="6">
    <source>
        <dbReference type="ARBA" id="ARBA00023136"/>
    </source>
</evidence>
<evidence type="ECO:0000256" key="1">
    <source>
        <dbReference type="ARBA" id="ARBA00004141"/>
    </source>
</evidence>
<dbReference type="GO" id="GO:0017147">
    <property type="term" value="F:Wnt-protein binding"/>
    <property type="evidence" value="ECO:0007669"/>
    <property type="project" value="TreeGrafter"/>
</dbReference>
<dbReference type="GO" id="GO:0005783">
    <property type="term" value="C:endoplasmic reticulum"/>
    <property type="evidence" value="ECO:0007669"/>
    <property type="project" value="TreeGrafter"/>
</dbReference>
<dbReference type="GO" id="GO:0061355">
    <property type="term" value="P:Wnt protein secretion"/>
    <property type="evidence" value="ECO:0007669"/>
    <property type="project" value="TreeGrafter"/>
</dbReference>
<evidence type="ECO:0000313" key="14">
    <source>
        <dbReference type="Proteomes" id="UP001652621"/>
    </source>
</evidence>
<comment type="catalytic activity">
    <reaction evidence="11">
        <text>[Wnt protein]-L-serine + (9Z)-hexadecenoyl-CoA = [Wnt protein]-O-(9Z)-hexadecenoyl-L-serine + CoA</text>
        <dbReference type="Rhea" id="RHEA:45336"/>
        <dbReference type="Rhea" id="RHEA-COMP:11170"/>
        <dbReference type="Rhea" id="RHEA-COMP:11171"/>
        <dbReference type="ChEBI" id="CHEBI:29999"/>
        <dbReference type="ChEBI" id="CHEBI:57287"/>
        <dbReference type="ChEBI" id="CHEBI:61540"/>
        <dbReference type="ChEBI" id="CHEBI:85189"/>
        <dbReference type="EC" id="2.3.1.250"/>
    </reaction>
</comment>
<feature type="transmembrane region" description="Helical" evidence="12">
    <location>
        <begin position="447"/>
        <end position="467"/>
    </location>
</feature>
<dbReference type="EC" id="2.3.1.250" evidence="9"/>
<dbReference type="GO" id="GO:1990698">
    <property type="term" value="F:palmitoleoyltransferase activity"/>
    <property type="evidence" value="ECO:0007669"/>
    <property type="project" value="UniProtKB-EC"/>
</dbReference>
<keyword evidence="14" id="KW-1185">Reference proteome</keyword>
<dbReference type="GO" id="GO:0016055">
    <property type="term" value="P:Wnt signaling pathway"/>
    <property type="evidence" value="ECO:0007669"/>
    <property type="project" value="UniProtKB-KW"/>
</dbReference>
<dbReference type="PANTHER" id="PTHR13906">
    <property type="entry name" value="PORCUPINE"/>
    <property type="match status" value="1"/>
</dbReference>
<evidence type="ECO:0000256" key="7">
    <source>
        <dbReference type="ARBA" id="ARBA00023315"/>
    </source>
</evidence>
<feature type="transmembrane region" description="Helical" evidence="12">
    <location>
        <begin position="74"/>
        <end position="91"/>
    </location>
</feature>
<evidence type="ECO:0000256" key="12">
    <source>
        <dbReference type="SAM" id="Phobius"/>
    </source>
</evidence>
<dbReference type="InterPro" id="IPR049941">
    <property type="entry name" value="LPLAT_7/PORCN-like"/>
</dbReference>
<name>A0A1I8M3E3_MUSDO</name>
<feature type="transmembrane region" description="Helical" evidence="12">
    <location>
        <begin position="175"/>
        <end position="196"/>
    </location>
</feature>
<evidence type="ECO:0000256" key="11">
    <source>
        <dbReference type="ARBA" id="ARBA00047978"/>
    </source>
</evidence>
<sequence length="469" mass="54709">MDYYYYDEHIHENDAEDDYEYDATAEETFADVCKGCIIQTTQQIQQYIIILLGCGLLHRMLWELIKRVREIKMAYHFLSIGCGLLSLWLYVGPSTVYIVVNILNICSFVRILYALQRLRHKGLWSCTYIIFSQLLAELLLKHEKFETIRGPQMVVSMKMISVAFEIQDGRETFQWIPIIGYLCSPSSLILGPWIPYKMYKEHNKTSAKTVKQILNIIFYIVLSVLHLNLSNCLLPWLKQLWNGGLWYRTYLDAMSVRCSHYFISYLSHATLLCNTWAHSSYLTISSGPFRVVKPFEIEFPRSLSMAIRHWNIPMHVWLKSTIFQRVRSSYVFAILLTYLVSCLVHGFNYLVYLILMSLGLFSYFENKLRRTLAQVFNACIEATPCRNSCKYKHCPRNSRLPWYTTPCLVVRCVNFIFGLISVVQLAYLGVMLNSNNSTAALLDNLLVWSNMKFFGHWLASAMALFYFTI</sequence>
<comment type="subcellular location">
    <subcellularLocation>
        <location evidence="1">Membrane</location>
        <topology evidence="1">Multi-pass membrane protein</topology>
    </subcellularLocation>
</comment>
<keyword evidence="5 12" id="KW-1133">Transmembrane helix</keyword>
<keyword evidence="4 12" id="KW-0812">Transmembrane</keyword>
<dbReference type="GO" id="GO:0030258">
    <property type="term" value="P:lipid modification"/>
    <property type="evidence" value="ECO:0007669"/>
    <property type="project" value="TreeGrafter"/>
</dbReference>
<feature type="transmembrane region" description="Helical" evidence="12">
    <location>
        <begin position="408"/>
        <end position="427"/>
    </location>
</feature>
<feature type="transmembrane region" description="Helical" evidence="12">
    <location>
        <begin position="122"/>
        <end position="140"/>
    </location>
</feature>
<accession>A0A1I8M3E3</accession>
<dbReference type="Pfam" id="PF03062">
    <property type="entry name" value="MBOAT"/>
    <property type="match status" value="1"/>
</dbReference>
<proteinExistence type="inferred from homology"/>
<evidence type="ECO:0000256" key="10">
    <source>
        <dbReference type="ARBA" id="ARBA00040371"/>
    </source>
</evidence>
<keyword evidence="2" id="KW-0808">Transferase</keyword>
<reference evidence="15" key="2">
    <citation type="submission" date="2025-04" db="UniProtKB">
        <authorList>
            <consortium name="RefSeq"/>
        </authorList>
    </citation>
    <scope>IDENTIFICATION</scope>
    <source>
        <strain evidence="15">Aabys</strain>
    </source>
</reference>
<gene>
    <name evidence="13" type="primary">101890144</name>
    <name evidence="15" type="synonym">LOC101890144</name>
</gene>
<evidence type="ECO:0000256" key="2">
    <source>
        <dbReference type="ARBA" id="ARBA00022679"/>
    </source>
</evidence>
<evidence type="ECO:0000256" key="8">
    <source>
        <dbReference type="ARBA" id="ARBA00038269"/>
    </source>
</evidence>
<protein>
    <recommendedName>
        <fullName evidence="10">Protein-serine O-palmitoleoyltransferase porcupine</fullName>
        <ecNumber evidence="9">2.3.1.250</ecNumber>
    </recommendedName>
</protein>
<evidence type="ECO:0000313" key="15">
    <source>
        <dbReference type="RefSeq" id="XP_005182843.1"/>
    </source>
</evidence>